<evidence type="ECO:0000256" key="6">
    <source>
        <dbReference type="ARBA" id="ARBA00076959"/>
    </source>
</evidence>
<protein>
    <recommendedName>
        <fullName evidence="5">Long-chain-fatty-acid--CoA ligase FadD13</fullName>
        <ecNumber evidence="3">6.2.1.3</ecNumber>
    </recommendedName>
    <alternativeName>
        <fullName evidence="6">Fatty acyl-CoA ligase</fullName>
    </alternativeName>
    <alternativeName>
        <fullName evidence="8">Fatty acyl-CoA synthetase</fullName>
    </alternativeName>
    <alternativeName>
        <fullName evidence="7">Very-long-chain fatty-acyl-CoA synthetase</fullName>
    </alternativeName>
</protein>
<comment type="caution">
    <text evidence="11">The sequence shown here is derived from an EMBL/GenBank/DDBJ whole genome shotgun (WGS) entry which is preliminary data.</text>
</comment>
<dbReference type="PANTHER" id="PTHR43767">
    <property type="entry name" value="LONG-CHAIN-FATTY-ACID--COA LIGASE"/>
    <property type="match status" value="1"/>
</dbReference>
<evidence type="ECO:0000256" key="8">
    <source>
        <dbReference type="ARBA" id="ARBA00083882"/>
    </source>
</evidence>
<accession>A0A502EEW6</accession>
<dbReference type="AlphaFoldDB" id="A0A502EEW6"/>
<dbReference type="EMBL" id="RCZG01000003">
    <property type="protein sequence ID" value="TPG35020.1"/>
    <property type="molecule type" value="Genomic_DNA"/>
</dbReference>
<dbReference type="PANTHER" id="PTHR43767:SF1">
    <property type="entry name" value="NONRIBOSOMAL PEPTIDE SYNTHASE PES1 (EUROFUNG)-RELATED"/>
    <property type="match status" value="1"/>
</dbReference>
<evidence type="ECO:0000259" key="10">
    <source>
        <dbReference type="Pfam" id="PF13193"/>
    </source>
</evidence>
<proteinExistence type="inferred from homology"/>
<dbReference type="InterPro" id="IPR025110">
    <property type="entry name" value="AMP-bd_C"/>
</dbReference>
<dbReference type="InterPro" id="IPR000873">
    <property type="entry name" value="AMP-dep_synth/lig_dom"/>
</dbReference>
<comment type="similarity">
    <text evidence="1">Belongs to the ATP-dependent AMP-binding enzyme family.</text>
</comment>
<sequence>MNSTVLRSPFTGFAPDFRIADLVRHNAAEFGERAAITADVNTLSYNELDKRTNRVAQALRGMEDTLHARIAVLDKNSPTVVEVLMGSAKAGLVTVPLNWRLSPAELLAVLQDCQATVLIASDEFGAHLAAVTTELPELRIIAVPSSGTSHASGIGLDYERWIEAYEPVDPGHRGDADDPVLLLYTSGTTGTPKGVVGTNRNLAATSSVAAQWGVDGSTVMLVAMPLFHIGGLSLVFITLQHGGQMLMIREVKPVQLLDTMVASRVTNAFLVPSVIASLVDVDDAANRDWSSLRSITYGASPITPALLLRALKTFKRPLFQVYGMTETHGAITQLIADDHDPGGPREYLMRSAGRPYPWVELRTVDLNSGAPTPVGEPGELWVRSPGCTPGYFNKPTETSSAIDADGWLHTCDVAFINADGYLTISDRLKDMIISGGENVYPVEVEAILAGHPAVAAVAVIGLPDERWGEAIHAAVQLHSNSHIEADELRQYARQHLAGYKCPKSIEFVASLPLSPTGKILKREIRARSTKGPQ</sequence>
<dbReference type="InterPro" id="IPR050237">
    <property type="entry name" value="ATP-dep_AMP-bd_enzyme"/>
</dbReference>
<evidence type="ECO:0000256" key="2">
    <source>
        <dbReference type="ARBA" id="ARBA00022598"/>
    </source>
</evidence>
<keyword evidence="2 11" id="KW-0436">Ligase</keyword>
<dbReference type="PROSITE" id="PS00455">
    <property type="entry name" value="AMP_BINDING"/>
    <property type="match status" value="1"/>
</dbReference>
<evidence type="ECO:0000259" key="9">
    <source>
        <dbReference type="Pfam" id="PF00501"/>
    </source>
</evidence>
<dbReference type="SUPFAM" id="SSF56801">
    <property type="entry name" value="Acetyl-CoA synthetase-like"/>
    <property type="match status" value="1"/>
</dbReference>
<dbReference type="Proteomes" id="UP000320095">
    <property type="component" value="Unassembled WGS sequence"/>
</dbReference>
<feature type="domain" description="AMP-dependent synthetase/ligase" evidence="9">
    <location>
        <begin position="24"/>
        <end position="392"/>
    </location>
</feature>
<dbReference type="Pfam" id="PF13193">
    <property type="entry name" value="AMP-binding_C"/>
    <property type="match status" value="1"/>
</dbReference>
<feature type="domain" description="AMP-binding enzyme C-terminal" evidence="10">
    <location>
        <begin position="443"/>
        <end position="518"/>
    </location>
</feature>
<comment type="catalytic activity">
    <reaction evidence="4">
        <text>a long-chain fatty acid + ATP + CoA = a long-chain fatty acyl-CoA + AMP + diphosphate</text>
        <dbReference type="Rhea" id="RHEA:15421"/>
        <dbReference type="ChEBI" id="CHEBI:30616"/>
        <dbReference type="ChEBI" id="CHEBI:33019"/>
        <dbReference type="ChEBI" id="CHEBI:57287"/>
        <dbReference type="ChEBI" id="CHEBI:57560"/>
        <dbReference type="ChEBI" id="CHEBI:83139"/>
        <dbReference type="ChEBI" id="CHEBI:456215"/>
        <dbReference type="EC" id="6.2.1.3"/>
    </reaction>
</comment>
<dbReference type="GO" id="GO:0004467">
    <property type="term" value="F:long-chain fatty acid-CoA ligase activity"/>
    <property type="evidence" value="ECO:0007669"/>
    <property type="project" value="UniProtKB-EC"/>
</dbReference>
<dbReference type="RefSeq" id="WP_140689821.1">
    <property type="nucleotide sequence ID" value="NZ_RCZG01000003.1"/>
</dbReference>
<evidence type="ECO:0000256" key="3">
    <source>
        <dbReference type="ARBA" id="ARBA00026121"/>
    </source>
</evidence>
<dbReference type="OrthoDB" id="9803968at2"/>
<dbReference type="InterPro" id="IPR045851">
    <property type="entry name" value="AMP-bd_C_sf"/>
</dbReference>
<evidence type="ECO:0000313" key="12">
    <source>
        <dbReference type="Proteomes" id="UP000320095"/>
    </source>
</evidence>
<dbReference type="Gene3D" id="3.30.300.30">
    <property type="match status" value="1"/>
</dbReference>
<evidence type="ECO:0000256" key="4">
    <source>
        <dbReference type="ARBA" id="ARBA00036813"/>
    </source>
</evidence>
<name>A0A502EEW6_9MYCO</name>
<dbReference type="NCBIfam" id="NF004837">
    <property type="entry name" value="PRK06187.1"/>
    <property type="match status" value="1"/>
</dbReference>
<evidence type="ECO:0000256" key="5">
    <source>
        <dbReference type="ARBA" id="ARBA00069710"/>
    </source>
</evidence>
<evidence type="ECO:0000313" key="11">
    <source>
        <dbReference type="EMBL" id="TPG35020.1"/>
    </source>
</evidence>
<gene>
    <name evidence="11" type="ORF">EAH80_09490</name>
</gene>
<dbReference type="Pfam" id="PF00501">
    <property type="entry name" value="AMP-binding"/>
    <property type="match status" value="1"/>
</dbReference>
<keyword evidence="12" id="KW-1185">Reference proteome</keyword>
<organism evidence="11 12">
    <name type="scientific">Mycolicibacterium hodleri</name>
    <dbReference type="NCBI Taxonomy" id="49897"/>
    <lineage>
        <taxon>Bacteria</taxon>
        <taxon>Bacillati</taxon>
        <taxon>Actinomycetota</taxon>
        <taxon>Actinomycetes</taxon>
        <taxon>Mycobacteriales</taxon>
        <taxon>Mycobacteriaceae</taxon>
        <taxon>Mycolicibacterium</taxon>
    </lineage>
</organism>
<evidence type="ECO:0000256" key="7">
    <source>
        <dbReference type="ARBA" id="ARBA00080667"/>
    </source>
</evidence>
<evidence type="ECO:0000256" key="1">
    <source>
        <dbReference type="ARBA" id="ARBA00006432"/>
    </source>
</evidence>
<dbReference type="FunFam" id="3.30.300.30:FF:000008">
    <property type="entry name" value="2,3-dihydroxybenzoate-AMP ligase"/>
    <property type="match status" value="1"/>
</dbReference>
<dbReference type="InterPro" id="IPR042099">
    <property type="entry name" value="ANL_N_sf"/>
</dbReference>
<reference evidence="11 12" key="1">
    <citation type="journal article" date="2019" name="Environ. Microbiol.">
        <title>Species interactions and distinct microbial communities in high Arctic permafrost affected cryosols are associated with the CH4 and CO2 gas fluxes.</title>
        <authorList>
            <person name="Altshuler I."/>
            <person name="Hamel J."/>
            <person name="Turney S."/>
            <person name="Magnuson E."/>
            <person name="Levesque R."/>
            <person name="Greer C."/>
            <person name="Whyte L.G."/>
        </authorList>
    </citation>
    <scope>NUCLEOTIDE SEQUENCE [LARGE SCALE GENOMIC DNA]</scope>
    <source>
        <strain evidence="11 12">S5.20</strain>
    </source>
</reference>
<dbReference type="InterPro" id="IPR020845">
    <property type="entry name" value="AMP-binding_CS"/>
</dbReference>
<dbReference type="EC" id="6.2.1.3" evidence="3"/>
<dbReference type="Gene3D" id="3.40.50.12780">
    <property type="entry name" value="N-terminal domain of ligase-like"/>
    <property type="match status" value="1"/>
</dbReference>